<dbReference type="GO" id="GO:0003677">
    <property type="term" value="F:DNA binding"/>
    <property type="evidence" value="ECO:0007669"/>
    <property type="project" value="UniProtKB-UniRule"/>
</dbReference>
<dbReference type="InterPro" id="IPR042102">
    <property type="entry name" value="RNA_pol_Rpb1_3_sf"/>
</dbReference>
<dbReference type="InterPro" id="IPR006592">
    <property type="entry name" value="RNA_pol_N"/>
</dbReference>
<comment type="subcellular location">
    <subcellularLocation>
        <location evidence="13">Cytoplasm</location>
    </subcellularLocation>
</comment>
<feature type="binding site" evidence="13">
    <location>
        <position position="62"/>
    </location>
    <ligand>
        <name>Zn(2+)</name>
        <dbReference type="ChEBI" id="CHEBI:29105"/>
        <label>1</label>
    </ligand>
</feature>
<keyword evidence="6 13" id="KW-0479">Metal-binding</keyword>
<dbReference type="FunFam" id="2.40.40.20:FF:000019">
    <property type="entry name" value="DNA-directed RNA polymerase II subunit RPB1"/>
    <property type="match status" value="1"/>
</dbReference>
<dbReference type="Gene3D" id="3.30.1490.180">
    <property type="entry name" value="RNA polymerase ii"/>
    <property type="match status" value="1"/>
</dbReference>
<feature type="domain" description="RNA polymerase N-terminal" evidence="15">
    <location>
        <begin position="207"/>
        <end position="519"/>
    </location>
</feature>
<dbReference type="Pfam" id="PF04983">
    <property type="entry name" value="RNA_pol_Rpb1_3"/>
    <property type="match status" value="1"/>
</dbReference>
<evidence type="ECO:0000256" key="10">
    <source>
        <dbReference type="ARBA" id="ARBA00023163"/>
    </source>
</evidence>
<accession>A0AAE4MCB9</accession>
<comment type="catalytic activity">
    <reaction evidence="11 13 14">
        <text>RNA(n) + a ribonucleoside 5'-triphosphate = RNA(n+1) + diphosphate</text>
        <dbReference type="Rhea" id="RHEA:21248"/>
        <dbReference type="Rhea" id="RHEA-COMP:14527"/>
        <dbReference type="Rhea" id="RHEA-COMP:17342"/>
        <dbReference type="ChEBI" id="CHEBI:33019"/>
        <dbReference type="ChEBI" id="CHEBI:61557"/>
        <dbReference type="ChEBI" id="CHEBI:140395"/>
        <dbReference type="EC" id="2.7.7.6"/>
    </reaction>
</comment>
<keyword evidence="9 13" id="KW-0238">DNA-binding</keyword>
<evidence type="ECO:0000313" key="17">
    <source>
        <dbReference type="Proteomes" id="UP001273136"/>
    </source>
</evidence>
<dbReference type="Gene3D" id="1.10.132.30">
    <property type="match status" value="1"/>
</dbReference>
<feature type="binding site" evidence="13">
    <location>
        <position position="467"/>
    </location>
    <ligand>
        <name>Mg(2+)</name>
        <dbReference type="ChEBI" id="CHEBI:18420"/>
    </ligand>
</feature>
<dbReference type="Proteomes" id="UP001273136">
    <property type="component" value="Unassembled WGS sequence"/>
</dbReference>
<dbReference type="HAMAP" id="MF_00863">
    <property type="entry name" value="RNApol_arch_Rpo1N"/>
    <property type="match status" value="1"/>
</dbReference>
<dbReference type="GO" id="GO:0008270">
    <property type="term" value="F:zinc ion binding"/>
    <property type="evidence" value="ECO:0007669"/>
    <property type="project" value="UniProtKB-UniRule"/>
</dbReference>
<sequence>MTSPKRIGKIEFGLLSPKAIRDMSVCKVIWPDTYDDDGFPYPKGLMDPSLGVIDPGLRCKTCGQKQGDCPGHFGHIDLAKPVIHVGYTRLIRKLLRVTCRECGRLLLDKEEIERFSALEDDPYSAETIGEKDIKKERVCPYCGDQQFKINFEKPTSFVEVVTETGEDGKVHKTEHKLTSADIRERLEKITDDDLRLLGIDPTVARPEWTILTVLPVPPVTVRPSIILENGQRSEDDLTHKLVDIIRINQRFKENQDAGAPQLIIEDLWELLQYHVTTYLDNEVAGCPPARHRSGRPLKTLSQRLKGKDGRFRGSLSGKRVNFSSRTVISPDPNLSIGEVGVPLAIANEMSVPVRVTKQNIEDIRSMIRIGPNRPTLRDPCGANYVNRPDGRRIRLISGVEGNCDTVAEMIEPGWKIDRQLRDGDIVLFNRQPSLHRMSIMSHHIKVMNGRTFRLNPAVCPPYNADFDGDEMNLHVPQTEEARAEAELLVAVQENILSPRFGGPIIGGLHDHISGIFLLTNQMKWYTKSQFLYLLKYTPMEHLPEPGMIGEDGTPYWSNKQAFSMILPTDVNMFYKATCCRNCDPCTKDTHCPHDAYVRIVDGQLLTGTIDKKSVGAMDGAILNRIIRLHGMKRAREYIDDLTKLSIRAIMINGFSYGINDTDLGKEEYKQIRDVLDKAESDVAQRISIYEQGHLEPMPGRTQEETLEMQVMKELGKARDRTGEIASRHLGFENSAVVMAVSGARGSMLNMAQMAGCIGQQAVRGERIVRGYEDRTLPHFKRGDKGSDAHGFVRNSYKSGLTPTEFFFHAIGGREGLVDTAVRTSQSGYLQRRMINALQDLKVAYDGTVRSTGGKIIQFKYGEDGTDPAKSASGLPVDVKGIAESVLKEAV</sequence>
<dbReference type="SMART" id="SM00663">
    <property type="entry name" value="RPOLA_N"/>
    <property type="match status" value="1"/>
</dbReference>
<comment type="similarity">
    <text evidence="1 13 14">Belongs to the RNA polymerase beta' chain family.</text>
</comment>
<keyword evidence="2 13" id="KW-0240">DNA-directed RNA polymerase</keyword>
<protein>
    <recommendedName>
        <fullName evidence="13">DNA-directed RNA polymerase subunit Rpo1N</fullName>
        <ecNumber evidence="13">2.7.7.6</ecNumber>
    </recommendedName>
    <alternativeName>
        <fullName evidence="13">DNA-directed RNA polymerase subunit A'</fullName>
    </alternativeName>
</protein>
<dbReference type="InterPro" id="IPR000722">
    <property type="entry name" value="RNA_pol_asu"/>
</dbReference>
<feature type="binding site" evidence="13">
    <location>
        <position position="469"/>
    </location>
    <ligand>
        <name>Mg(2+)</name>
        <dbReference type="ChEBI" id="CHEBI:18420"/>
    </ligand>
</feature>
<comment type="function">
    <text evidence="12 13">DNA-dependent RNA polymerase (RNAP) catalyzes the transcription of DNA into RNA using the four ribonucleoside triphosphates as substrates. Forms the clamp head domain.</text>
</comment>
<dbReference type="NCBIfam" id="TIGR02390">
    <property type="entry name" value="RNA_pol_rpoA1"/>
    <property type="match status" value="1"/>
</dbReference>
<dbReference type="PANTHER" id="PTHR19376">
    <property type="entry name" value="DNA-DIRECTED RNA POLYMERASE"/>
    <property type="match status" value="1"/>
</dbReference>
<dbReference type="NCBIfam" id="NF006336">
    <property type="entry name" value="PRK08566.1"/>
    <property type="match status" value="1"/>
</dbReference>
<evidence type="ECO:0000256" key="4">
    <source>
        <dbReference type="ARBA" id="ARBA00022679"/>
    </source>
</evidence>
<dbReference type="RefSeq" id="WP_338093896.1">
    <property type="nucleotide sequence ID" value="NZ_JAWDKA010000003.1"/>
</dbReference>
<feature type="binding site" evidence="13">
    <location>
        <position position="102"/>
    </location>
    <ligand>
        <name>Zn(2+)</name>
        <dbReference type="ChEBI" id="CHEBI:29105"/>
        <label>2</label>
    </ligand>
</feature>
<dbReference type="Pfam" id="PF04997">
    <property type="entry name" value="RNA_pol_Rpb1_1"/>
    <property type="match status" value="1"/>
</dbReference>
<dbReference type="InterPro" id="IPR038120">
    <property type="entry name" value="Rpb1_funnel_sf"/>
</dbReference>
<evidence type="ECO:0000256" key="7">
    <source>
        <dbReference type="ARBA" id="ARBA00022833"/>
    </source>
</evidence>
<evidence type="ECO:0000256" key="6">
    <source>
        <dbReference type="ARBA" id="ARBA00022723"/>
    </source>
</evidence>
<dbReference type="GO" id="GO:0005737">
    <property type="term" value="C:cytoplasm"/>
    <property type="evidence" value="ECO:0007669"/>
    <property type="project" value="UniProtKB-SubCell"/>
</dbReference>
<evidence type="ECO:0000256" key="5">
    <source>
        <dbReference type="ARBA" id="ARBA00022695"/>
    </source>
</evidence>
<comment type="function">
    <text evidence="14">DNA-dependent RNA polymerase catalyzes the transcription of DNA into RNA using the four ribonucleoside triphosphates as substrates.</text>
</comment>
<dbReference type="InterPro" id="IPR012758">
    <property type="entry name" value="RPO1N"/>
</dbReference>
<evidence type="ECO:0000256" key="8">
    <source>
        <dbReference type="ARBA" id="ARBA00022842"/>
    </source>
</evidence>
<dbReference type="InterPro" id="IPR007080">
    <property type="entry name" value="RNA_pol_Rpb1_1"/>
</dbReference>
<evidence type="ECO:0000256" key="1">
    <source>
        <dbReference type="ARBA" id="ARBA00006460"/>
    </source>
</evidence>
<dbReference type="EMBL" id="JAWDKA010000003">
    <property type="protein sequence ID" value="MDV0441495.1"/>
    <property type="molecule type" value="Genomic_DNA"/>
</dbReference>
<feature type="binding site" evidence="13">
    <location>
        <position position="99"/>
    </location>
    <ligand>
        <name>Zn(2+)</name>
        <dbReference type="ChEBI" id="CHEBI:29105"/>
        <label>2</label>
    </ligand>
</feature>
<dbReference type="EC" id="2.7.7.6" evidence="13"/>
<dbReference type="Gene3D" id="6.10.250.2940">
    <property type="match status" value="1"/>
</dbReference>
<dbReference type="GO" id="GO:0000287">
    <property type="term" value="F:magnesium ion binding"/>
    <property type="evidence" value="ECO:0007669"/>
    <property type="project" value="UniProtKB-UniRule"/>
</dbReference>
<dbReference type="AlphaFoldDB" id="A0AAE4MCB9"/>
<evidence type="ECO:0000259" key="15">
    <source>
        <dbReference type="SMART" id="SM00663"/>
    </source>
</evidence>
<evidence type="ECO:0000256" key="12">
    <source>
        <dbReference type="ARBA" id="ARBA00053389"/>
    </source>
</evidence>
<dbReference type="Gene3D" id="1.10.274.100">
    <property type="entry name" value="RNA polymerase Rpb1, domain 3"/>
    <property type="match status" value="1"/>
</dbReference>
<dbReference type="Gene3D" id="4.10.860.120">
    <property type="entry name" value="RNA polymerase II, clamp domain"/>
    <property type="match status" value="2"/>
</dbReference>
<feature type="binding site" evidence="13">
    <location>
        <position position="139"/>
    </location>
    <ligand>
        <name>Zn(2+)</name>
        <dbReference type="ChEBI" id="CHEBI:29105"/>
        <label>2</label>
    </ligand>
</feature>
<dbReference type="GO" id="GO:0006351">
    <property type="term" value="P:DNA-templated transcription"/>
    <property type="evidence" value="ECO:0007669"/>
    <property type="project" value="UniProtKB-UniRule"/>
</dbReference>
<dbReference type="Pfam" id="PF04998">
    <property type="entry name" value="RNA_pol_Rpb1_5"/>
    <property type="match status" value="1"/>
</dbReference>
<feature type="binding site" evidence="13">
    <location>
        <position position="69"/>
    </location>
    <ligand>
        <name>Zn(2+)</name>
        <dbReference type="ChEBI" id="CHEBI:29105"/>
        <label>1</label>
    </ligand>
</feature>
<keyword evidence="5 13" id="KW-0548">Nucleotidyltransferase</keyword>
<evidence type="ECO:0000256" key="13">
    <source>
        <dbReference type="HAMAP-Rule" id="MF_00863"/>
    </source>
</evidence>
<dbReference type="InterPro" id="IPR007066">
    <property type="entry name" value="RNA_pol_Rpb1_3"/>
</dbReference>
<keyword evidence="8 13" id="KW-0460">Magnesium</keyword>
<dbReference type="Pfam" id="PF00623">
    <property type="entry name" value="RNA_pol_Rpb1_2"/>
    <property type="match status" value="1"/>
</dbReference>
<comment type="cofactor">
    <cofactor evidence="13">
        <name>Mg(2+)</name>
        <dbReference type="ChEBI" id="CHEBI:18420"/>
    </cofactor>
</comment>
<keyword evidence="17" id="KW-1185">Reference proteome</keyword>
<dbReference type="PANTHER" id="PTHR19376:SF32">
    <property type="entry name" value="DNA-DIRECTED RNA POLYMERASE III SUBUNIT RPC1"/>
    <property type="match status" value="1"/>
</dbReference>
<keyword evidence="7 13" id="KW-0862">Zinc</keyword>
<feature type="binding site" evidence="13">
    <location>
        <position position="59"/>
    </location>
    <ligand>
        <name>Zn(2+)</name>
        <dbReference type="ChEBI" id="CHEBI:29105"/>
        <label>1</label>
    </ligand>
</feature>
<dbReference type="InterPro" id="IPR007083">
    <property type="entry name" value="RNA_pol_Rpb1_4"/>
</dbReference>
<dbReference type="SUPFAM" id="SSF64484">
    <property type="entry name" value="beta and beta-prime subunits of DNA dependent RNA-polymerase"/>
    <property type="match status" value="1"/>
</dbReference>
<dbReference type="Gene3D" id="6.20.50.80">
    <property type="match status" value="1"/>
</dbReference>
<comment type="subunit">
    <text evidence="13">Part of the RNA polymerase complex.</text>
</comment>
<proteinExistence type="inferred from homology"/>
<dbReference type="GO" id="GO:0000428">
    <property type="term" value="C:DNA-directed RNA polymerase complex"/>
    <property type="evidence" value="ECO:0007669"/>
    <property type="project" value="UniProtKB-KW"/>
</dbReference>
<comment type="caution">
    <text evidence="16">The sequence shown here is derived from an EMBL/GenBank/DDBJ whole genome shotgun (WGS) entry which is preliminary data.</text>
</comment>
<evidence type="ECO:0000256" key="14">
    <source>
        <dbReference type="RuleBase" id="RU004279"/>
    </source>
</evidence>
<comment type="cofactor">
    <cofactor evidence="13">
        <name>Zn(2+)</name>
        <dbReference type="ChEBI" id="CHEBI:29105"/>
    </cofactor>
    <text evidence="13">Binds at least 2 Zn(2+) per subunit.</text>
</comment>
<keyword evidence="4 13" id="KW-0808">Transferase</keyword>
<gene>
    <name evidence="16" type="primary">rpoC_1</name>
    <name evidence="13" type="synonym">rpo1N</name>
    <name evidence="13" type="synonym">rpoA1</name>
    <name evidence="16" type="ORF">McpAg1_06890</name>
</gene>
<name>A0AAE4MCB9_9EURY</name>
<keyword evidence="10 13" id="KW-0804">Transcription</keyword>
<evidence type="ECO:0000256" key="3">
    <source>
        <dbReference type="ARBA" id="ARBA00022490"/>
    </source>
</evidence>
<evidence type="ECO:0000256" key="9">
    <source>
        <dbReference type="ARBA" id="ARBA00023125"/>
    </source>
</evidence>
<dbReference type="Pfam" id="PF05000">
    <property type="entry name" value="RNA_pol_Rpb1_4"/>
    <property type="match status" value="1"/>
</dbReference>
<organism evidence="16 17">
    <name type="scientific">Methanorbis furvi</name>
    <dbReference type="NCBI Taxonomy" id="3028299"/>
    <lineage>
        <taxon>Archaea</taxon>
        <taxon>Methanobacteriati</taxon>
        <taxon>Methanobacteriota</taxon>
        <taxon>Stenosarchaea group</taxon>
        <taxon>Methanomicrobia</taxon>
        <taxon>Methanomicrobiales</taxon>
        <taxon>Methanocorpusculaceae</taxon>
        <taxon>Methanorbis</taxon>
    </lineage>
</organism>
<feature type="binding site" evidence="13">
    <location>
        <position position="142"/>
    </location>
    <ligand>
        <name>Zn(2+)</name>
        <dbReference type="ChEBI" id="CHEBI:29105"/>
        <label>2</label>
    </ligand>
</feature>
<feature type="binding site" evidence="13">
    <location>
        <position position="72"/>
    </location>
    <ligand>
        <name>Zn(2+)</name>
        <dbReference type="ChEBI" id="CHEBI:29105"/>
        <label>1</label>
    </ligand>
</feature>
<evidence type="ECO:0000256" key="2">
    <source>
        <dbReference type="ARBA" id="ARBA00022478"/>
    </source>
</evidence>
<dbReference type="Gene3D" id="2.40.40.20">
    <property type="match status" value="1"/>
</dbReference>
<dbReference type="InterPro" id="IPR045867">
    <property type="entry name" value="DNA-dir_RpoC_beta_prime"/>
</dbReference>
<dbReference type="InterPro" id="IPR044893">
    <property type="entry name" value="RNA_pol_Rpb1_clamp_domain"/>
</dbReference>
<keyword evidence="3 13" id="KW-0963">Cytoplasm</keyword>
<dbReference type="InterPro" id="IPR007081">
    <property type="entry name" value="RNA_pol_Rpb1_5"/>
</dbReference>
<dbReference type="GO" id="GO:0003899">
    <property type="term" value="F:DNA-directed RNA polymerase activity"/>
    <property type="evidence" value="ECO:0007669"/>
    <property type="project" value="UniProtKB-UniRule"/>
</dbReference>
<dbReference type="CDD" id="cd02582">
    <property type="entry name" value="RNAP_archeal_A"/>
    <property type="match status" value="1"/>
</dbReference>
<reference evidence="16" key="1">
    <citation type="submission" date="2023-06" db="EMBL/GenBank/DDBJ databases">
        <title>Genome sequence of Methancorpusculaceae sp. Ag1.</title>
        <authorList>
            <person name="Protasov E."/>
            <person name="Platt K."/>
            <person name="Poehlein A."/>
            <person name="Daniel R."/>
            <person name="Brune A."/>
        </authorList>
    </citation>
    <scope>NUCLEOTIDE SEQUENCE</scope>
    <source>
        <strain evidence="16">Ag1</strain>
    </source>
</reference>
<evidence type="ECO:0000313" key="16">
    <source>
        <dbReference type="EMBL" id="MDV0441495.1"/>
    </source>
</evidence>
<feature type="binding site" evidence="13">
    <location>
        <position position="465"/>
    </location>
    <ligand>
        <name>Mg(2+)</name>
        <dbReference type="ChEBI" id="CHEBI:18420"/>
    </ligand>
</feature>
<evidence type="ECO:0000256" key="11">
    <source>
        <dbReference type="ARBA" id="ARBA00048552"/>
    </source>
</evidence>